<dbReference type="GO" id="GO:0008270">
    <property type="term" value="F:zinc ion binding"/>
    <property type="evidence" value="ECO:0007669"/>
    <property type="project" value="InterPro"/>
</dbReference>
<evidence type="ECO:0000256" key="13">
    <source>
        <dbReference type="ARBA" id="ARBA00023242"/>
    </source>
</evidence>
<dbReference type="Proteomes" id="UP000007879">
    <property type="component" value="Unassembled WGS sequence"/>
</dbReference>
<dbReference type="InterPro" id="IPR040626">
    <property type="entry name" value="Pepdidase_M14_N"/>
</dbReference>
<keyword evidence="8" id="KW-0479">Metal-binding</keyword>
<comment type="similarity">
    <text evidence="5 21">Belongs to the peptidase M14 family.</text>
</comment>
<comment type="catalytic activity">
    <reaction evidence="15">
        <text>C-terminal L-alpha-aminoacyl-L-glutamyl-L-glutamyl-[tubulin] + H2O = C-terminal L-alpha-aminoacyl-L-glutamyl-[tubulin] + L-glutamate</text>
        <dbReference type="Rhea" id="RHEA:63792"/>
        <dbReference type="Rhea" id="RHEA-COMP:16435"/>
        <dbReference type="Rhea" id="RHEA-COMP:16436"/>
        <dbReference type="ChEBI" id="CHEBI:15377"/>
        <dbReference type="ChEBI" id="CHEBI:29985"/>
        <dbReference type="ChEBI" id="CHEBI:149555"/>
        <dbReference type="ChEBI" id="CHEBI:149556"/>
        <dbReference type="EC" id="3.4.17.24"/>
    </reaction>
    <physiologicalReaction direction="left-to-right" evidence="15">
        <dbReference type="Rhea" id="RHEA:63793"/>
    </physiologicalReaction>
</comment>
<keyword evidence="6" id="KW-0963">Cytoplasm</keyword>
<dbReference type="OrthoDB" id="10253041at2759"/>
<dbReference type="GO" id="GO:0030496">
    <property type="term" value="C:midbody"/>
    <property type="evidence" value="ECO:0007669"/>
    <property type="project" value="UniProtKB-SubCell"/>
</dbReference>
<dbReference type="CDD" id="cd06236">
    <property type="entry name" value="M14_AGBL5_like"/>
    <property type="match status" value="1"/>
</dbReference>
<comment type="caution">
    <text evidence="21">Lacks conserved residue(s) required for the propagation of feature annotation.</text>
</comment>
<keyword evidence="25" id="KW-1185">Reference proteome</keyword>
<evidence type="ECO:0000256" key="12">
    <source>
        <dbReference type="ARBA" id="ARBA00023212"/>
    </source>
</evidence>
<evidence type="ECO:0000256" key="5">
    <source>
        <dbReference type="ARBA" id="ARBA00005988"/>
    </source>
</evidence>
<feature type="compositionally biased region" description="Low complexity" evidence="22">
    <location>
        <begin position="420"/>
        <end position="436"/>
    </location>
</feature>
<feature type="region of interest" description="Disordered" evidence="22">
    <location>
        <begin position="619"/>
        <end position="665"/>
    </location>
</feature>
<evidence type="ECO:0000256" key="18">
    <source>
        <dbReference type="ARBA" id="ARBA00032753"/>
    </source>
</evidence>
<dbReference type="Gene3D" id="3.40.630.10">
    <property type="entry name" value="Zn peptidases"/>
    <property type="match status" value="2"/>
</dbReference>
<dbReference type="GO" id="GO:0006508">
    <property type="term" value="P:proteolysis"/>
    <property type="evidence" value="ECO:0007669"/>
    <property type="project" value="UniProtKB-KW"/>
</dbReference>
<evidence type="ECO:0000256" key="2">
    <source>
        <dbReference type="ARBA" id="ARBA00004123"/>
    </source>
</evidence>
<keyword evidence="7" id="KW-0645">Protease</keyword>
<dbReference type="EnsemblMetazoa" id="Aqu2.1.22478_001">
    <property type="protein sequence ID" value="Aqu2.1.22478_001"/>
    <property type="gene ID" value="Aqu2.1.22478"/>
</dbReference>
<feature type="compositionally biased region" description="Low complexity" evidence="22">
    <location>
        <begin position="385"/>
        <end position="394"/>
    </location>
</feature>
<dbReference type="PROSITE" id="PS52035">
    <property type="entry name" value="PEPTIDASE_M14"/>
    <property type="match status" value="1"/>
</dbReference>
<evidence type="ECO:0000256" key="21">
    <source>
        <dbReference type="PROSITE-ProRule" id="PRU01379"/>
    </source>
</evidence>
<dbReference type="InterPro" id="IPR050821">
    <property type="entry name" value="Cytosolic_carboxypeptidase"/>
</dbReference>
<feature type="domain" description="Peptidase M14" evidence="23">
    <location>
        <begin position="157"/>
        <end position="589"/>
    </location>
</feature>
<evidence type="ECO:0000256" key="17">
    <source>
        <dbReference type="ARBA" id="ARBA00026108"/>
    </source>
</evidence>
<dbReference type="PANTHER" id="PTHR12756">
    <property type="entry name" value="CYTOSOLIC CARBOXYPEPTIDASE"/>
    <property type="match status" value="1"/>
</dbReference>
<reference evidence="25" key="1">
    <citation type="journal article" date="2010" name="Nature">
        <title>The Amphimedon queenslandica genome and the evolution of animal complexity.</title>
        <authorList>
            <person name="Srivastava M."/>
            <person name="Simakov O."/>
            <person name="Chapman J."/>
            <person name="Fahey B."/>
            <person name="Gauthier M.E."/>
            <person name="Mitros T."/>
            <person name="Richards G.S."/>
            <person name="Conaco C."/>
            <person name="Dacre M."/>
            <person name="Hellsten U."/>
            <person name="Larroux C."/>
            <person name="Putnam N.H."/>
            <person name="Stanke M."/>
            <person name="Adamska M."/>
            <person name="Darling A."/>
            <person name="Degnan S.M."/>
            <person name="Oakley T.H."/>
            <person name="Plachetzki D.C."/>
            <person name="Zhai Y."/>
            <person name="Adamski M."/>
            <person name="Calcino A."/>
            <person name="Cummins S.F."/>
            <person name="Goodstein D.M."/>
            <person name="Harris C."/>
            <person name="Jackson D.J."/>
            <person name="Leys S.P."/>
            <person name="Shu S."/>
            <person name="Woodcroft B.J."/>
            <person name="Vervoort M."/>
            <person name="Kosik K.S."/>
            <person name="Manning G."/>
            <person name="Degnan B.M."/>
            <person name="Rokhsar D.S."/>
        </authorList>
    </citation>
    <scope>NUCLEOTIDE SEQUENCE [LARGE SCALE GENOMIC DNA]</scope>
</reference>
<dbReference type="InterPro" id="IPR000834">
    <property type="entry name" value="Peptidase_M14"/>
</dbReference>
<dbReference type="GO" id="GO:0004181">
    <property type="term" value="F:metallocarboxypeptidase activity"/>
    <property type="evidence" value="ECO:0007669"/>
    <property type="project" value="InterPro"/>
</dbReference>
<dbReference type="AlphaFoldDB" id="A0A1X7U484"/>
<evidence type="ECO:0000256" key="11">
    <source>
        <dbReference type="ARBA" id="ARBA00023049"/>
    </source>
</evidence>
<evidence type="ECO:0000313" key="24">
    <source>
        <dbReference type="EnsemblMetazoa" id="Aqu2.1.22478_001"/>
    </source>
</evidence>
<evidence type="ECO:0000256" key="1">
    <source>
        <dbReference type="ARBA" id="ARBA00001947"/>
    </source>
</evidence>
<dbReference type="GO" id="GO:0005819">
    <property type="term" value="C:spindle"/>
    <property type="evidence" value="ECO:0007669"/>
    <property type="project" value="UniProtKB-SubCell"/>
</dbReference>
<comment type="cofactor">
    <cofactor evidence="1">
        <name>Zn(2+)</name>
        <dbReference type="ChEBI" id="CHEBI:29105"/>
    </cofactor>
</comment>
<evidence type="ECO:0000256" key="6">
    <source>
        <dbReference type="ARBA" id="ARBA00022490"/>
    </source>
</evidence>
<evidence type="ECO:0000256" key="3">
    <source>
        <dbReference type="ARBA" id="ARBA00004186"/>
    </source>
</evidence>
<evidence type="ECO:0000256" key="7">
    <source>
        <dbReference type="ARBA" id="ARBA00022670"/>
    </source>
</evidence>
<evidence type="ECO:0000256" key="19">
    <source>
        <dbReference type="ARBA" id="ARBA00032928"/>
    </source>
</evidence>
<evidence type="ECO:0000256" key="4">
    <source>
        <dbReference type="ARBA" id="ARBA00004214"/>
    </source>
</evidence>
<keyword evidence="11" id="KW-0482">Metalloprotease</keyword>
<name>A0A1X7U484_AMPQE</name>
<feature type="compositionally biased region" description="Low complexity" evidence="22">
    <location>
        <begin position="877"/>
        <end position="892"/>
    </location>
</feature>
<evidence type="ECO:0000256" key="8">
    <source>
        <dbReference type="ARBA" id="ARBA00022723"/>
    </source>
</evidence>
<feature type="compositionally biased region" description="Low complexity" evidence="22">
    <location>
        <begin position="924"/>
        <end position="940"/>
    </location>
</feature>
<comment type="subcellular location">
    <subcellularLocation>
        <location evidence="3">Cytoplasm</location>
        <location evidence="3">Cytoskeleton</location>
        <location evidence="3">Spindle</location>
    </subcellularLocation>
    <subcellularLocation>
        <location evidence="4">Midbody</location>
    </subcellularLocation>
    <subcellularLocation>
        <location evidence="2">Nucleus</location>
    </subcellularLocation>
</comment>
<reference evidence="24" key="2">
    <citation type="submission" date="2017-05" db="UniProtKB">
        <authorList>
            <consortium name="EnsemblMetazoa"/>
        </authorList>
    </citation>
    <scope>IDENTIFICATION</scope>
</reference>
<comment type="catalytic activity">
    <reaction evidence="16">
        <text>C-terminal L-alpha-aminoacyl-L-glutamyl-[tubulin] + H2O = C-terminal L-alpha-aminoacyl-[tubulin] + L-glutamate</text>
        <dbReference type="Rhea" id="RHEA:63796"/>
        <dbReference type="Rhea" id="RHEA-COMP:16436"/>
        <dbReference type="Rhea" id="RHEA-COMP:16437"/>
        <dbReference type="ChEBI" id="CHEBI:15377"/>
        <dbReference type="ChEBI" id="CHEBI:29985"/>
        <dbReference type="ChEBI" id="CHEBI:90782"/>
        <dbReference type="ChEBI" id="CHEBI:149556"/>
        <dbReference type="EC" id="3.4.17.24"/>
    </reaction>
    <physiologicalReaction direction="left-to-right" evidence="16">
        <dbReference type="Rhea" id="RHEA:63797"/>
    </physiologicalReaction>
</comment>
<dbReference type="GO" id="GO:0005634">
    <property type="term" value="C:nucleus"/>
    <property type="evidence" value="ECO:0007669"/>
    <property type="project" value="UniProtKB-SubCell"/>
</dbReference>
<protein>
    <recommendedName>
        <fullName evidence="14">Cytosolic carboxypeptidase-like protein 5</fullName>
        <ecNumber evidence="17">3.4.17.24</ecNumber>
    </recommendedName>
    <alternativeName>
        <fullName evidence="19">ATP/GTP-binding protein-like 5</fullName>
    </alternativeName>
    <alternativeName>
        <fullName evidence="18">Protein deglutamylase CCP5</fullName>
    </alternativeName>
</protein>
<dbReference type="InterPro" id="IPR034286">
    <property type="entry name" value="M14_AGBL5-like"/>
</dbReference>
<accession>A0A1X7U484</accession>
<evidence type="ECO:0000256" key="20">
    <source>
        <dbReference type="ARBA" id="ARBA00047714"/>
    </source>
</evidence>
<dbReference type="Gene3D" id="2.60.40.3120">
    <property type="match status" value="1"/>
</dbReference>
<keyword evidence="13" id="KW-0539">Nucleus</keyword>
<feature type="region of interest" description="Disordered" evidence="22">
    <location>
        <begin position="876"/>
        <end position="948"/>
    </location>
</feature>
<sequence>MEEGKRKDKVSHERGKITQTFGEITFNSNFDSGNLDRIEIVVTPPDGHKLNEFNLWTAPDCAGTRYENGNRSWFYFSLATGPNYNGKTIKMTIKNLNKQSRLYQQGLTPLIKILPSKGWERMRDRPEWQVVDNCMELSFTYTPPEGRKMTTYFSFCYPFSYIDSQKHLFKIEQKVSRMLNASSPPPSPPLSPSSLGEDAIYYHRDLLCKSLDGLRVDLLTVSSHKGIAVETEPRLFGLFPDESLPTARQFRNKKIVIITSRVHPGESPASYVFNGFLDFLLRQDDPRAQALLSNFVFKLVPMINPDGVSRGHYRTDSRGVNLNRVYLDPDPNIHPSVYAIRQLILYYNNNGGGGGSCTECEENTSDGEKVSSSLSSLSSQISSTIPSFTSQSVSDESHPSDQPHPPNEPCPQDKPHPPTKDSSSLKSESRSTLTSKPQGGSVALYVDLHAHATKRGCFMYGNHFKDPSDQSECMLLPKLVSLNSAHFDFEHCLFSERNMYAADRRNEGGGTTKEGSGRVALYKATGLIQCYTLECNYNSGRIVNQLTPAPMDTGRATPPSEGSLIPHKLTSKDFEEVGRGLAIGLLDLYQLNPWSRIPTSEHSTLAGIRNYLHQKILNDRRKGGGDTSSFKRYNNRIDRNRSCTKNNSSESVAPPTAPPPPIQPSAIPVITLINEEAIGNGCVLNSSSGTRVESSKYSVMMLNRHFTLPSSAKLHHHGNKDSPLLSASLPSRRQPFIYQKPSTPSPIHLPLVPFTHRVNPYFHPHEGLLMIGTSPLRTGEEQTQKMTTKITSFPQQGGTLDSPFPRGGRNLKPSPLRPTEVFSIMGRNLGQRLYTRSLVIDRCSVDQQNVAEQDTACTCNGTCNCEDDAKNNGIERGVSTNGSSSNSVSKNSLGRKKTFTKASPLRTKASSRKTLTHPLPSSRSTKLTLLKHTPTPSLSTTKRHLSYK</sequence>
<keyword evidence="12" id="KW-0206">Cytoskeleton</keyword>
<dbReference type="eggNOG" id="KOG3641">
    <property type="taxonomic scope" value="Eukaryota"/>
</dbReference>
<evidence type="ECO:0000256" key="10">
    <source>
        <dbReference type="ARBA" id="ARBA00022833"/>
    </source>
</evidence>
<feature type="region of interest" description="Disordered" evidence="22">
    <location>
        <begin position="792"/>
        <end position="817"/>
    </location>
</feature>
<dbReference type="InParanoid" id="A0A1X7U484"/>
<keyword evidence="10" id="KW-0862">Zinc</keyword>
<evidence type="ECO:0000256" key="14">
    <source>
        <dbReference type="ARBA" id="ARBA00024141"/>
    </source>
</evidence>
<comment type="catalytic activity">
    <reaction evidence="20">
        <text>gamma-L-glutamyl-L-glutamyl-[protein] + H2O = L-glutamyl-[protein] + L-glutamate</text>
        <dbReference type="Rhea" id="RHEA:60152"/>
        <dbReference type="Rhea" id="RHEA-COMP:10208"/>
        <dbReference type="Rhea" id="RHEA-COMP:15517"/>
        <dbReference type="ChEBI" id="CHEBI:15377"/>
        <dbReference type="ChEBI" id="CHEBI:29973"/>
        <dbReference type="ChEBI" id="CHEBI:29985"/>
        <dbReference type="ChEBI" id="CHEBI:143622"/>
    </reaction>
    <physiologicalReaction direction="left-to-right" evidence="20">
        <dbReference type="Rhea" id="RHEA:60153"/>
    </physiologicalReaction>
</comment>
<keyword evidence="9" id="KW-0378">Hydrolase</keyword>
<organism evidence="24">
    <name type="scientific">Amphimedon queenslandica</name>
    <name type="common">Sponge</name>
    <dbReference type="NCBI Taxonomy" id="400682"/>
    <lineage>
        <taxon>Eukaryota</taxon>
        <taxon>Metazoa</taxon>
        <taxon>Porifera</taxon>
        <taxon>Demospongiae</taxon>
        <taxon>Heteroscleromorpha</taxon>
        <taxon>Haplosclerida</taxon>
        <taxon>Niphatidae</taxon>
        <taxon>Amphimedon</taxon>
    </lineage>
</organism>
<dbReference type="EnsemblMetazoa" id="XM_020000634.1">
    <property type="protein sequence ID" value="XP_019856193.1"/>
    <property type="gene ID" value="LOC100640806"/>
</dbReference>
<dbReference type="KEGG" id="aqu:100640806"/>
<dbReference type="STRING" id="400682.A0A1X7U484"/>
<feature type="region of interest" description="Disordered" evidence="22">
    <location>
        <begin position="385"/>
        <end position="438"/>
    </location>
</feature>
<dbReference type="SUPFAM" id="SSF53187">
    <property type="entry name" value="Zn-dependent exopeptidases"/>
    <property type="match status" value="1"/>
</dbReference>
<dbReference type="PANTHER" id="PTHR12756:SF12">
    <property type="entry name" value="CYTOSOLIC CARBOXYPEPTIDASE-LIKE PROTEIN 5"/>
    <property type="match status" value="1"/>
</dbReference>
<evidence type="ECO:0000259" key="23">
    <source>
        <dbReference type="PROSITE" id="PS52035"/>
    </source>
</evidence>
<evidence type="ECO:0000256" key="9">
    <source>
        <dbReference type="ARBA" id="ARBA00022801"/>
    </source>
</evidence>
<evidence type="ECO:0000313" key="25">
    <source>
        <dbReference type="Proteomes" id="UP000007879"/>
    </source>
</evidence>
<proteinExistence type="inferred from homology"/>
<dbReference type="Pfam" id="PF00246">
    <property type="entry name" value="Peptidase_M14"/>
    <property type="match status" value="1"/>
</dbReference>
<dbReference type="EC" id="3.4.17.24" evidence="17"/>
<gene>
    <name evidence="24" type="primary">100640806</name>
</gene>
<evidence type="ECO:0000256" key="22">
    <source>
        <dbReference type="SAM" id="MobiDB-lite"/>
    </source>
</evidence>
<dbReference type="Pfam" id="PF18027">
    <property type="entry name" value="Pepdidase_M14_N"/>
    <property type="match status" value="1"/>
</dbReference>
<evidence type="ECO:0000256" key="15">
    <source>
        <dbReference type="ARBA" id="ARBA00024524"/>
    </source>
</evidence>
<evidence type="ECO:0000256" key="16">
    <source>
        <dbReference type="ARBA" id="ARBA00024627"/>
    </source>
</evidence>